<feature type="region of interest" description="Disordered" evidence="4">
    <location>
        <begin position="115"/>
        <end position="166"/>
    </location>
</feature>
<feature type="compositionally biased region" description="Polar residues" evidence="4">
    <location>
        <begin position="152"/>
        <end position="161"/>
    </location>
</feature>
<evidence type="ECO:0000256" key="3">
    <source>
        <dbReference type="PROSITE-ProRule" id="PRU00267"/>
    </source>
</evidence>
<dbReference type="GO" id="GO:0000978">
    <property type="term" value="F:RNA polymerase II cis-regulatory region sequence-specific DNA binding"/>
    <property type="evidence" value="ECO:0007669"/>
    <property type="project" value="TreeGrafter"/>
</dbReference>
<dbReference type="OrthoDB" id="6247875at2759"/>
<feature type="domain" description="HMG box" evidence="5">
    <location>
        <begin position="22"/>
        <end position="86"/>
    </location>
</feature>
<evidence type="ECO:0000259" key="5">
    <source>
        <dbReference type="PROSITE" id="PS50118"/>
    </source>
</evidence>
<dbReference type="CDD" id="cd01389">
    <property type="entry name" value="HMG-box_ROX1-like"/>
    <property type="match status" value="1"/>
</dbReference>
<feature type="DNA-binding region" description="HMG box" evidence="3">
    <location>
        <begin position="22"/>
        <end position="86"/>
    </location>
</feature>
<dbReference type="GO" id="GO:0000981">
    <property type="term" value="F:DNA-binding transcription factor activity, RNA polymerase II-specific"/>
    <property type="evidence" value="ECO:0007669"/>
    <property type="project" value="TreeGrafter"/>
</dbReference>
<feature type="compositionally biased region" description="Low complexity" evidence="4">
    <location>
        <begin position="210"/>
        <end position="233"/>
    </location>
</feature>
<protein>
    <submittedName>
        <fullName evidence="6">Transcription factor Sox-2</fullName>
    </submittedName>
</protein>
<feature type="compositionally biased region" description="Low complexity" evidence="4">
    <location>
        <begin position="115"/>
        <end position="133"/>
    </location>
</feature>
<reference evidence="6" key="1">
    <citation type="journal article" date="2020" name="Fungal Divers.">
        <title>Resolving the Mortierellaceae phylogeny through synthesis of multi-gene phylogenetics and phylogenomics.</title>
        <authorList>
            <person name="Vandepol N."/>
            <person name="Liber J."/>
            <person name="Desiro A."/>
            <person name="Na H."/>
            <person name="Kennedy M."/>
            <person name="Barry K."/>
            <person name="Grigoriev I.V."/>
            <person name="Miller A.N."/>
            <person name="O'Donnell K."/>
            <person name="Stajich J.E."/>
            <person name="Bonito G."/>
        </authorList>
    </citation>
    <scope>NUCLEOTIDE SEQUENCE</scope>
    <source>
        <strain evidence="6">REB-010B</strain>
    </source>
</reference>
<dbReference type="AlphaFoldDB" id="A0A9P6RTM2"/>
<organism evidence="6 7">
    <name type="scientific">Dissophora globulifera</name>
    <dbReference type="NCBI Taxonomy" id="979702"/>
    <lineage>
        <taxon>Eukaryota</taxon>
        <taxon>Fungi</taxon>
        <taxon>Fungi incertae sedis</taxon>
        <taxon>Mucoromycota</taxon>
        <taxon>Mortierellomycotina</taxon>
        <taxon>Mortierellomycetes</taxon>
        <taxon>Mortierellales</taxon>
        <taxon>Mortierellaceae</taxon>
        <taxon>Dissophora</taxon>
    </lineage>
</organism>
<dbReference type="PROSITE" id="PS50118">
    <property type="entry name" value="HMG_BOX_2"/>
    <property type="match status" value="1"/>
</dbReference>
<keyword evidence="2 3" id="KW-0539">Nucleus</keyword>
<accession>A0A9P6RTM2</accession>
<dbReference type="PANTHER" id="PTHR45789">
    <property type="entry name" value="FI18025P1"/>
    <property type="match status" value="1"/>
</dbReference>
<evidence type="ECO:0000313" key="6">
    <source>
        <dbReference type="EMBL" id="KAG0326840.1"/>
    </source>
</evidence>
<dbReference type="SUPFAM" id="SSF47095">
    <property type="entry name" value="HMG-box"/>
    <property type="match status" value="1"/>
</dbReference>
<keyword evidence="1 3" id="KW-0238">DNA-binding</keyword>
<dbReference type="GO" id="GO:0005634">
    <property type="term" value="C:nucleus"/>
    <property type="evidence" value="ECO:0007669"/>
    <property type="project" value="UniProtKB-UniRule"/>
</dbReference>
<evidence type="ECO:0000313" key="7">
    <source>
        <dbReference type="Proteomes" id="UP000738325"/>
    </source>
</evidence>
<dbReference type="EMBL" id="JAAAIP010000072">
    <property type="protein sequence ID" value="KAG0326840.1"/>
    <property type="molecule type" value="Genomic_DNA"/>
</dbReference>
<comment type="caution">
    <text evidence="6">The sequence shown here is derived from an EMBL/GenBank/DDBJ whole genome shotgun (WGS) entry which is preliminary data.</text>
</comment>
<proteinExistence type="predicted"/>
<dbReference type="Pfam" id="PF00505">
    <property type="entry name" value="HMG_box"/>
    <property type="match status" value="1"/>
</dbReference>
<dbReference type="InterPro" id="IPR036910">
    <property type="entry name" value="HMG_box_dom_sf"/>
</dbReference>
<dbReference type="InterPro" id="IPR051356">
    <property type="entry name" value="SOX/SOX-like_TF"/>
</dbReference>
<dbReference type="Gene3D" id="1.10.30.10">
    <property type="entry name" value="High mobility group box domain"/>
    <property type="match status" value="1"/>
</dbReference>
<name>A0A9P6RTM2_9FUNG</name>
<feature type="region of interest" description="Disordered" evidence="4">
    <location>
        <begin position="208"/>
        <end position="233"/>
    </location>
</feature>
<dbReference type="Proteomes" id="UP000738325">
    <property type="component" value="Unassembled WGS sequence"/>
</dbReference>
<evidence type="ECO:0000256" key="1">
    <source>
        <dbReference type="ARBA" id="ARBA00023125"/>
    </source>
</evidence>
<evidence type="ECO:0000256" key="2">
    <source>
        <dbReference type="ARBA" id="ARBA00023242"/>
    </source>
</evidence>
<feature type="region of interest" description="Disordered" evidence="4">
    <location>
        <begin position="1"/>
        <end position="23"/>
    </location>
</feature>
<feature type="compositionally biased region" description="Basic residues" evidence="4">
    <location>
        <begin position="9"/>
        <end position="23"/>
    </location>
</feature>
<gene>
    <name evidence="6" type="primary">SOX2</name>
    <name evidence="6" type="ORF">BGZ99_008942</name>
</gene>
<dbReference type="SMART" id="SM00398">
    <property type="entry name" value="HMG"/>
    <property type="match status" value="1"/>
</dbReference>
<sequence length="502" mass="54156">MVSSSSSSTKHKSHGSTKTKKIPRPCNSFLIYRKEHAKLFEGLVATELSKRLAEAWAKESNQRKLYFAHLAELEKIEHAVRHPDYKFTPRKRGTGKRALQKAAALARAEAEASLARAESGDATSATSASLSSSGRPRRNVERSTRLLPTAPPQYSSRQTYTRSKRAQCMVSAPVDSSWPQNSNATANITSSIFFGPYSTMQWIGTNGSGASTVPSSVQSQSAASSPASTTTLSLSSLSTEGTLCKVKVESEFEEEQDRITQAFGHLMSHSDSIDTNRSSTVARGVDSNGSNHSSCPYYLLSQASLPSPPYQEEQSVFGVSTFPSLLSMESFEPECLARDGAQWTATTNAFYPTLSTPSMSGSNPSSMPYFTHLTPPLYRYPPPVYEDCPPSIYFSSEPSESSCSAVDALLSVTSTAPPLYPPVFFTSKQPQQYPSQCASAATQSLSSFSFGITPSSPLLSTPKVADDLMMSPALSACSAMSPNMSKSLPEAQNFLASGLEWL</sequence>
<dbReference type="InterPro" id="IPR009071">
    <property type="entry name" value="HMG_box_dom"/>
</dbReference>
<dbReference type="PANTHER" id="PTHR45789:SF2">
    <property type="entry name" value="FI18025P1"/>
    <property type="match status" value="1"/>
</dbReference>
<keyword evidence="7" id="KW-1185">Reference proteome</keyword>
<evidence type="ECO:0000256" key="4">
    <source>
        <dbReference type="SAM" id="MobiDB-lite"/>
    </source>
</evidence>